<dbReference type="Proteomes" id="UP000821865">
    <property type="component" value="Chromosome 1"/>
</dbReference>
<dbReference type="EMBL" id="CM023470">
    <property type="protein sequence ID" value="KAH7980473.1"/>
    <property type="molecule type" value="Genomic_DNA"/>
</dbReference>
<gene>
    <name evidence="1" type="ORF">HPB49_016445</name>
</gene>
<evidence type="ECO:0000313" key="1">
    <source>
        <dbReference type="EMBL" id="KAH7980473.1"/>
    </source>
</evidence>
<organism evidence="1 2">
    <name type="scientific">Dermacentor silvarum</name>
    <name type="common">Tick</name>
    <dbReference type="NCBI Taxonomy" id="543639"/>
    <lineage>
        <taxon>Eukaryota</taxon>
        <taxon>Metazoa</taxon>
        <taxon>Ecdysozoa</taxon>
        <taxon>Arthropoda</taxon>
        <taxon>Chelicerata</taxon>
        <taxon>Arachnida</taxon>
        <taxon>Acari</taxon>
        <taxon>Parasitiformes</taxon>
        <taxon>Ixodida</taxon>
        <taxon>Ixodoidea</taxon>
        <taxon>Ixodidae</taxon>
        <taxon>Rhipicephalinae</taxon>
        <taxon>Dermacentor</taxon>
    </lineage>
</organism>
<accession>A0ACB8E1T4</accession>
<comment type="caution">
    <text evidence="1">The sequence shown here is derived from an EMBL/GenBank/DDBJ whole genome shotgun (WGS) entry which is preliminary data.</text>
</comment>
<sequence length="669" mass="72506">MALTQGSRIGTSCESGTGCSRGSKPLRRPRDAAGTRQTRGQLASLNGWTALGKEQRSLLAPAAVVALAAAPLYTALAARPILLCCVFLVVVAVVSATSVLVTLYAKDSLRIKCLPGPVHVEITPSSSALGNFSTWAVSTDAAPCTSVARRIFRKGGKTVDAAIATLLCMGVVIPHSMGIGGGFIATVYSRSKREAQVLVAREVAPAGATSDMYVNNKKGSLYGGLAVAVPGELRGYQALHRHLNGTLPWKELFRDAIRLARHGFPMGAHLANALREKRTVDPVLEANVRKAFSDPETGDLLAEGELVTLKDLANTLEQIAEKGPDYFYEGELAENIVKEVQANGKCGILTMEDLRRYQVSWEKPVTARFKGGMTMLSAPPPASGAVLAYILGIMDAFRSSPKSLLEDSVTTLHRFAEACKFAYAKRALLGDPKFVQCEQLVRNMSSHQFSSEARYKIDDDRTFSDPHYYGFVDEVMKPDKGTAHATFWGPDGDVIVVSSTVNYYFGSMLRTSGGVVMNNQMDDFSTPGMRNFYGVAPSVANFIYPGKRPMSSMAPVVVTDENGDVQLALGGTGGAKITSGIALVIMRTLWQRNSIKEAIDYPRLHHQLIPNHLMVESYFPKAYVEELQKLGHKVTYPKGRFSIMMGVSKHNGRLYANSDFRKGGTVDGY</sequence>
<protein>
    <submittedName>
        <fullName evidence="1">Uncharacterized protein</fullName>
    </submittedName>
</protein>
<name>A0ACB8E1T4_DERSI</name>
<reference evidence="1" key="1">
    <citation type="submission" date="2020-05" db="EMBL/GenBank/DDBJ databases">
        <title>Large-scale comparative analyses of tick genomes elucidate their genetic diversity and vector capacities.</title>
        <authorList>
            <person name="Jia N."/>
            <person name="Wang J."/>
            <person name="Shi W."/>
            <person name="Du L."/>
            <person name="Sun Y."/>
            <person name="Zhan W."/>
            <person name="Jiang J."/>
            <person name="Wang Q."/>
            <person name="Zhang B."/>
            <person name="Ji P."/>
            <person name="Sakyi L.B."/>
            <person name="Cui X."/>
            <person name="Yuan T."/>
            <person name="Jiang B."/>
            <person name="Yang W."/>
            <person name="Lam T.T.-Y."/>
            <person name="Chang Q."/>
            <person name="Ding S."/>
            <person name="Wang X."/>
            <person name="Zhu J."/>
            <person name="Ruan X."/>
            <person name="Zhao L."/>
            <person name="Wei J."/>
            <person name="Que T."/>
            <person name="Du C."/>
            <person name="Cheng J."/>
            <person name="Dai P."/>
            <person name="Han X."/>
            <person name="Huang E."/>
            <person name="Gao Y."/>
            <person name="Liu J."/>
            <person name="Shao H."/>
            <person name="Ye R."/>
            <person name="Li L."/>
            <person name="Wei W."/>
            <person name="Wang X."/>
            <person name="Wang C."/>
            <person name="Yang T."/>
            <person name="Huo Q."/>
            <person name="Li W."/>
            <person name="Guo W."/>
            <person name="Chen H."/>
            <person name="Zhou L."/>
            <person name="Ni X."/>
            <person name="Tian J."/>
            <person name="Zhou Y."/>
            <person name="Sheng Y."/>
            <person name="Liu T."/>
            <person name="Pan Y."/>
            <person name="Xia L."/>
            <person name="Li J."/>
            <person name="Zhao F."/>
            <person name="Cao W."/>
        </authorList>
    </citation>
    <scope>NUCLEOTIDE SEQUENCE</scope>
    <source>
        <strain evidence="1">Dsil-2018</strain>
    </source>
</reference>
<keyword evidence="2" id="KW-1185">Reference proteome</keyword>
<evidence type="ECO:0000313" key="2">
    <source>
        <dbReference type="Proteomes" id="UP000821865"/>
    </source>
</evidence>
<proteinExistence type="predicted"/>